<reference evidence="1" key="1">
    <citation type="submission" date="2022-04" db="EMBL/GenBank/DDBJ databases">
        <title>Jade perch genome.</title>
        <authorList>
            <person name="Chao B."/>
        </authorList>
    </citation>
    <scope>NUCLEOTIDE SEQUENCE</scope>
    <source>
        <strain evidence="1">CB-2022</strain>
    </source>
</reference>
<dbReference type="Proteomes" id="UP000831701">
    <property type="component" value="Chromosome 10"/>
</dbReference>
<sequence>MITELACSAAAVGLYLNTLDADFCYDDRVLIICVPVPLAQSQQHRRHVYFSAEPSRPNQDLVPETPWTNILYDDFWGTLLTHSGSHKSFRPLCTLSFRLNYALHGLRPWGYHLLNVILHGLVTALFTAFSRPLLGGGPWSLLAGLLFASHPIHTEAVAGVVGRADVGAALFFLLSLLCYMRHCGLRRDPAGTFQSSLVARCWGWMLGSLWCAAASMLWKEQGVTVLAVLAVCDLFVFQRLRFRQALLLLLGKKKNTSVLLSLAALASWGVILLSARLYWMGNKPPNFSNSDNPAADSPHFLTRTLTFLHLPAANAWLLLCPDRLSFDWSMDAVPLVRSLADWRNLHTVAFYGGFILLALFGLRGPASKAKETNGKAFVANGKSITNGNGYHAPDTNHNTDQGPPKTTMNGSAGLHHCPPRTSLPPTENLVLFSLGIMSLPFIPATNLFFYVGFVIAERVLYIPSIGFCLLVAAGARTLYVRLRTRGYKALLLCLCAGLVLLNGLRTVQRNRDWSNEENLYKSGISVNPAKAWGNLGNVLKNQGKMAEAEKAYRNALRHRGNMADMLYNLGLLLQENERFSEALHYYKLAIGSRPTLASAYLNTGIILMNQGNLEEAKRTFLTCADIPDENLKDPHAHKSSVTSCLYNLGKLLHEQGQQEEALSIYKEAVQKMPRQFAPHSLFNMMGEAHMRLNRLEEAGHWYRESLRAKPDHIPAHLTYGKLLSIIGQKTEAEKYYLRAIQLDPTKGNCYMHYGQFLLEQSRLGEAAEMAERAAELDSSEFDVVFSAAHMLRQASLNEAAERQYERAASLRPDYPAALMNLGAILHLNGKLPEAETNYLRALQLKPDDVITQSNLRKLWNIMERQGLRTRQGLGAQRSDL</sequence>
<dbReference type="EMBL" id="CM041540">
    <property type="protein sequence ID" value="KAI3366724.1"/>
    <property type="molecule type" value="Genomic_DNA"/>
</dbReference>
<evidence type="ECO:0000313" key="1">
    <source>
        <dbReference type="EMBL" id="KAI3366724.1"/>
    </source>
</evidence>
<gene>
    <name evidence="1" type="ORF">L3Q82_009401</name>
</gene>
<organism evidence="1 2">
    <name type="scientific">Scortum barcoo</name>
    <name type="common">barcoo grunter</name>
    <dbReference type="NCBI Taxonomy" id="214431"/>
    <lineage>
        <taxon>Eukaryota</taxon>
        <taxon>Metazoa</taxon>
        <taxon>Chordata</taxon>
        <taxon>Craniata</taxon>
        <taxon>Vertebrata</taxon>
        <taxon>Euteleostomi</taxon>
        <taxon>Actinopterygii</taxon>
        <taxon>Neopterygii</taxon>
        <taxon>Teleostei</taxon>
        <taxon>Neoteleostei</taxon>
        <taxon>Acanthomorphata</taxon>
        <taxon>Eupercaria</taxon>
        <taxon>Centrarchiformes</taxon>
        <taxon>Terapontoidei</taxon>
        <taxon>Terapontidae</taxon>
        <taxon>Scortum</taxon>
    </lineage>
</organism>
<comment type="caution">
    <text evidence="1">The sequence shown here is derived from an EMBL/GenBank/DDBJ whole genome shotgun (WGS) entry which is preliminary data.</text>
</comment>
<evidence type="ECO:0000313" key="2">
    <source>
        <dbReference type="Proteomes" id="UP000831701"/>
    </source>
</evidence>
<accession>A0ACB8WFZ7</accession>
<name>A0ACB8WFZ7_9TELE</name>
<proteinExistence type="predicted"/>
<keyword evidence="2" id="KW-1185">Reference proteome</keyword>
<protein>
    <submittedName>
        <fullName evidence="1">Uncharacterized protein</fullName>
    </submittedName>
</protein>